<sequence length="468" mass="51756">MKNYKTIMKTIYLTFITSFICSLSFAQNVTGKWNGILNVQGMQIPLIFNIEKGDKGYNGTFDSPKQGAKDLPFTSVTIEDKTLRLDATNIGAFYKGELMGDSIVGTWNQGGASLPLNLSRNEVKESKVNRPQEPQGVLPYKAEEVKFTNKKDGITLAGTLTIPKDGKKQHPAVILISGSGPQNRDEEVFGHKTFLVLADHLTKNGIAVLRYDDRGTAKSEGNFTSATTANFATDVLSAVEYLKSREEVNQEKIGLIGHSEGGIIAPMVANRTKDVSYLVILAGTGVPGKDISLFQSKNLSTLEGENKEAFYAYNKELIEIASSNLSIEEKRKKMLTLSENSREILKKVVPEGTNIDNFITQQIASTLSPWTQYFLTYDPAKEFEKVKIPVLSLNGSKDVQVDATINQNAIRKALKKSGNKQYTVKELEGLNHMFQEAETGSIMEYGKIEQTFSPVALNEVSEWILKIK</sequence>
<evidence type="ECO:0000313" key="4">
    <source>
        <dbReference type="EMBL" id="GGC48467.1"/>
    </source>
</evidence>
<comment type="caution">
    <text evidence="4">The sequence shown here is derived from an EMBL/GenBank/DDBJ whole genome shotgun (WGS) entry which is preliminary data.</text>
</comment>
<name>A0ABQ1N0D5_9BACT</name>
<feature type="signal peptide" evidence="2">
    <location>
        <begin position="1"/>
        <end position="26"/>
    </location>
</feature>
<proteinExistence type="predicted"/>
<feature type="domain" description="Xaa-Pro dipeptidyl-peptidase-like" evidence="3">
    <location>
        <begin position="152"/>
        <end position="405"/>
    </location>
</feature>
<reference evidence="5" key="1">
    <citation type="journal article" date="2019" name="Int. J. Syst. Evol. Microbiol.">
        <title>The Global Catalogue of Microorganisms (GCM) 10K type strain sequencing project: providing services to taxonomists for standard genome sequencing and annotation.</title>
        <authorList>
            <consortium name="The Broad Institute Genomics Platform"/>
            <consortium name="The Broad Institute Genome Sequencing Center for Infectious Disease"/>
            <person name="Wu L."/>
            <person name="Ma J."/>
        </authorList>
    </citation>
    <scope>NUCLEOTIDE SEQUENCE [LARGE SCALE GENOMIC DNA]</scope>
    <source>
        <strain evidence="5">CGMCC 1.10832</strain>
    </source>
</reference>
<dbReference type="PANTHER" id="PTHR43265">
    <property type="entry name" value="ESTERASE ESTD"/>
    <property type="match status" value="1"/>
</dbReference>
<keyword evidence="2" id="KW-0732">Signal</keyword>
<dbReference type="InterPro" id="IPR000383">
    <property type="entry name" value="Xaa-Pro-like_dom"/>
</dbReference>
<dbReference type="GO" id="GO:0016787">
    <property type="term" value="F:hydrolase activity"/>
    <property type="evidence" value="ECO:0007669"/>
    <property type="project" value="UniProtKB-KW"/>
</dbReference>
<dbReference type="RefSeq" id="WP_229712658.1">
    <property type="nucleotide sequence ID" value="NZ_BAABHU010000013.1"/>
</dbReference>
<dbReference type="InterPro" id="IPR029058">
    <property type="entry name" value="AB_hydrolase_fold"/>
</dbReference>
<dbReference type="Pfam" id="PF02129">
    <property type="entry name" value="Peptidase_S15"/>
    <property type="match status" value="1"/>
</dbReference>
<gene>
    <name evidence="4" type="ORF">GCM10011506_37670</name>
</gene>
<accession>A0ABQ1N0D5</accession>
<evidence type="ECO:0000313" key="5">
    <source>
        <dbReference type="Proteomes" id="UP000636010"/>
    </source>
</evidence>
<organism evidence="4 5">
    <name type="scientific">Marivirga lumbricoides</name>
    <dbReference type="NCBI Taxonomy" id="1046115"/>
    <lineage>
        <taxon>Bacteria</taxon>
        <taxon>Pseudomonadati</taxon>
        <taxon>Bacteroidota</taxon>
        <taxon>Cytophagia</taxon>
        <taxon>Cytophagales</taxon>
        <taxon>Marivirgaceae</taxon>
        <taxon>Marivirga</taxon>
    </lineage>
</organism>
<dbReference type="EMBL" id="BMEC01000013">
    <property type="protein sequence ID" value="GGC48467.1"/>
    <property type="molecule type" value="Genomic_DNA"/>
</dbReference>
<evidence type="ECO:0000259" key="3">
    <source>
        <dbReference type="Pfam" id="PF02129"/>
    </source>
</evidence>
<dbReference type="PANTHER" id="PTHR43265:SF1">
    <property type="entry name" value="ESTERASE ESTD"/>
    <property type="match status" value="1"/>
</dbReference>
<protein>
    <submittedName>
        <fullName evidence="4">Alpha/beta hydrolase</fullName>
    </submittedName>
</protein>
<dbReference type="Gene3D" id="3.40.50.1820">
    <property type="entry name" value="alpha/beta hydrolase"/>
    <property type="match status" value="1"/>
</dbReference>
<dbReference type="SUPFAM" id="SSF53474">
    <property type="entry name" value="alpha/beta-Hydrolases"/>
    <property type="match status" value="1"/>
</dbReference>
<evidence type="ECO:0000256" key="2">
    <source>
        <dbReference type="SAM" id="SignalP"/>
    </source>
</evidence>
<feature type="chain" id="PRO_5047320753" evidence="2">
    <location>
        <begin position="27"/>
        <end position="468"/>
    </location>
</feature>
<dbReference type="InterPro" id="IPR002471">
    <property type="entry name" value="Pept_S9_AS"/>
</dbReference>
<keyword evidence="5" id="KW-1185">Reference proteome</keyword>
<dbReference type="PROSITE" id="PS00708">
    <property type="entry name" value="PRO_ENDOPEP_SER"/>
    <property type="match status" value="1"/>
</dbReference>
<dbReference type="Proteomes" id="UP000636010">
    <property type="component" value="Unassembled WGS sequence"/>
</dbReference>
<evidence type="ECO:0000256" key="1">
    <source>
        <dbReference type="ARBA" id="ARBA00022801"/>
    </source>
</evidence>
<keyword evidence="1 4" id="KW-0378">Hydrolase</keyword>
<dbReference type="InterPro" id="IPR053145">
    <property type="entry name" value="AB_hydrolase_Est10"/>
</dbReference>